<dbReference type="CDD" id="cd08022">
    <property type="entry name" value="M28_PSMA_like"/>
    <property type="match status" value="1"/>
</dbReference>
<dbReference type="Pfam" id="PF04389">
    <property type="entry name" value="Peptidase_M28"/>
    <property type="match status" value="1"/>
</dbReference>
<evidence type="ECO:0000256" key="3">
    <source>
        <dbReference type="SAM" id="Phobius"/>
    </source>
</evidence>
<dbReference type="SUPFAM" id="SSF47672">
    <property type="entry name" value="Transferrin receptor-like dimerisation domain"/>
    <property type="match status" value="2"/>
</dbReference>
<feature type="domain" description="PA" evidence="4">
    <location>
        <begin position="317"/>
        <end position="383"/>
    </location>
</feature>
<evidence type="ECO:0000313" key="8">
    <source>
        <dbReference type="Proteomes" id="UP000800235"/>
    </source>
</evidence>
<dbReference type="Gene3D" id="3.50.30.30">
    <property type="match status" value="1"/>
</dbReference>
<dbReference type="InterPro" id="IPR036757">
    <property type="entry name" value="TFR-like_dimer_dom_sf"/>
</dbReference>
<evidence type="ECO:0000259" key="4">
    <source>
        <dbReference type="Pfam" id="PF02225"/>
    </source>
</evidence>
<dbReference type="InterPro" id="IPR007484">
    <property type="entry name" value="Peptidase_M28"/>
</dbReference>
<keyword evidence="3" id="KW-1133">Transmembrane helix</keyword>
<dbReference type="CDD" id="cd02121">
    <property type="entry name" value="PA_GCPII_like"/>
    <property type="match status" value="1"/>
</dbReference>
<organism evidence="7 8">
    <name type="scientific">Tothia fuscella</name>
    <dbReference type="NCBI Taxonomy" id="1048955"/>
    <lineage>
        <taxon>Eukaryota</taxon>
        <taxon>Fungi</taxon>
        <taxon>Dikarya</taxon>
        <taxon>Ascomycota</taxon>
        <taxon>Pezizomycotina</taxon>
        <taxon>Dothideomycetes</taxon>
        <taxon>Pleosporomycetidae</taxon>
        <taxon>Venturiales</taxon>
        <taxon>Cylindrosympodiaceae</taxon>
        <taxon>Tothia</taxon>
    </lineage>
</organism>
<sequence length="925" mass="103972">MSEKSAMMSKDTPPLLSPPIPTYEEATSSTPTHERENLLGTNLSRRNGYYQPPSVQSVRSSEDSTAIYPRNSSEDSDADLDDEGLRREVEQMGMVDLDELEEGRRRRGKGWVGKILGFKRRMGRWKKWRWRPGFTDGWAGSGHTYSRINLPSLPSMPERYTPGCSVIARLLGLFIVIALGYALFVFELMPNARNAMGQMFDPEGIRVYAQAQVNRSRIEEHLRHIASFNHVAGTEGSRYLGKWIEGLFYKSSMEEVRMDKYYAYLNYPQAGGRRVAIVDPPEMSWHARLEEDPVYPDGGSARANTAAFHGHSRTGDVTGPLIYVNYGSKADYKRFYDSGININGTIALVRYYGSQSDRALKVKAAEEWGVKGVLIYSDPADDGFVQGKVWPAGPWRPSDSVQRGTVSMMSWVVGDVLTPGWASTKDAKRISKDNNPGLVNIPSLPLAWRDAQKLLQSLKGHGTQLPEEWIGGVPDIEEWWSGDLKSPLVNLKNEQEEQEKQPIYNVMGSFVGVEIGAKKIVVGNHRDSWCFGAADPGSGTAIMLEVIEVLGKLREQGWRPLRTIEFASWDAEEYNMIGSTEYVEDHIDTLRRDGIAYLNVDVGVVGPNFWAAASPLYKTALLRVLDRVSDPIRNETLRALFQRRGTGLEGLGSGSDYVAFQDMAGMSSIDFGFEGEKEHSFPYHSCYETFEWMSQYGDPGFVYHKLLAEVWVLLILELSQELILPFDLNDYAEAMGGYITSLHDYAEKKGAPWADENGKGGFDVAPLYAAQQTFTEKAKYFHEWQNWWYSQVYGRGGLETNTLSIQRRARNNILSHFETELLDLTPAEQDPPEEERHGVSGFFTALIKGGLRAKNGTTADEEEGEGQGERGQFKHVVFGPQKWSGYDVGFFPKIRDEIEVGNWTEAQRLVDRVAGIVKNACERLQ</sequence>
<dbReference type="GO" id="GO:0004180">
    <property type="term" value="F:carboxypeptidase activity"/>
    <property type="evidence" value="ECO:0007669"/>
    <property type="project" value="TreeGrafter"/>
</dbReference>
<evidence type="ECO:0000259" key="5">
    <source>
        <dbReference type="Pfam" id="PF04253"/>
    </source>
</evidence>
<protein>
    <submittedName>
        <fullName evidence="7">N-acetylated-alpha-linked acidic dipeptidase</fullName>
    </submittedName>
</protein>
<dbReference type="SUPFAM" id="SSF53187">
    <property type="entry name" value="Zn-dependent exopeptidases"/>
    <property type="match status" value="1"/>
</dbReference>
<dbReference type="PANTHER" id="PTHR10404:SF71">
    <property type="entry name" value="CARBOXYPEPTIDASE TRE2, PUTATIVE (AFU_ORTHOLOGUE AFUA_3G10650)-RELATED"/>
    <property type="match status" value="1"/>
</dbReference>
<dbReference type="PANTHER" id="PTHR10404">
    <property type="entry name" value="N-ACETYLATED-ALPHA-LINKED ACIDIC DIPEPTIDASE"/>
    <property type="match status" value="1"/>
</dbReference>
<dbReference type="EMBL" id="MU007026">
    <property type="protein sequence ID" value="KAF2432389.1"/>
    <property type="molecule type" value="Genomic_DNA"/>
</dbReference>
<dbReference type="AlphaFoldDB" id="A0A9P4NWB0"/>
<dbReference type="FunFam" id="3.40.630.10:FF:000101">
    <property type="entry name" value="N-acetylated alpha-linked acidic dipeptidase like 1"/>
    <property type="match status" value="1"/>
</dbReference>
<dbReference type="InterPro" id="IPR039373">
    <property type="entry name" value="Peptidase_M28B"/>
</dbReference>
<dbReference type="Gene3D" id="3.40.630.10">
    <property type="entry name" value="Zn peptidases"/>
    <property type="match status" value="1"/>
</dbReference>
<feature type="domain" description="Transferrin receptor-like dimerisation" evidence="5">
    <location>
        <begin position="763"/>
        <end position="825"/>
    </location>
</feature>
<keyword evidence="3" id="KW-0472">Membrane</keyword>
<feature type="domain" description="Transferrin receptor-like dimerisation" evidence="5">
    <location>
        <begin position="867"/>
        <end position="925"/>
    </location>
</feature>
<dbReference type="Proteomes" id="UP000800235">
    <property type="component" value="Unassembled WGS sequence"/>
</dbReference>
<dbReference type="InterPro" id="IPR007365">
    <property type="entry name" value="TFR-like_dimer_dom"/>
</dbReference>
<name>A0A9P4NWB0_9PEZI</name>
<feature type="domain" description="Peptidase M28" evidence="6">
    <location>
        <begin position="505"/>
        <end position="689"/>
    </location>
</feature>
<gene>
    <name evidence="7" type="ORF">EJ08DRAFT_710278</name>
</gene>
<accession>A0A9P4NWB0</accession>
<dbReference type="Gene3D" id="1.20.930.40">
    <property type="entry name" value="Transferrin receptor-like, dimerisation domain"/>
    <property type="match status" value="1"/>
</dbReference>
<feature type="transmembrane region" description="Helical" evidence="3">
    <location>
        <begin position="166"/>
        <end position="186"/>
    </location>
</feature>
<dbReference type="OrthoDB" id="5841748at2759"/>
<dbReference type="Pfam" id="PF04253">
    <property type="entry name" value="TFR_dimer"/>
    <property type="match status" value="2"/>
</dbReference>
<proteinExistence type="inferred from homology"/>
<reference evidence="7" key="1">
    <citation type="journal article" date="2020" name="Stud. Mycol.">
        <title>101 Dothideomycetes genomes: a test case for predicting lifestyles and emergence of pathogens.</title>
        <authorList>
            <person name="Haridas S."/>
            <person name="Albert R."/>
            <person name="Binder M."/>
            <person name="Bloem J."/>
            <person name="Labutti K."/>
            <person name="Salamov A."/>
            <person name="Andreopoulos B."/>
            <person name="Baker S."/>
            <person name="Barry K."/>
            <person name="Bills G."/>
            <person name="Bluhm B."/>
            <person name="Cannon C."/>
            <person name="Castanera R."/>
            <person name="Culley D."/>
            <person name="Daum C."/>
            <person name="Ezra D."/>
            <person name="Gonzalez J."/>
            <person name="Henrissat B."/>
            <person name="Kuo A."/>
            <person name="Liang C."/>
            <person name="Lipzen A."/>
            <person name="Lutzoni F."/>
            <person name="Magnuson J."/>
            <person name="Mondo S."/>
            <person name="Nolan M."/>
            <person name="Ohm R."/>
            <person name="Pangilinan J."/>
            <person name="Park H.-J."/>
            <person name="Ramirez L."/>
            <person name="Alfaro M."/>
            <person name="Sun H."/>
            <person name="Tritt A."/>
            <person name="Yoshinaga Y."/>
            <person name="Zwiers L.-H."/>
            <person name="Turgeon B."/>
            <person name="Goodwin S."/>
            <person name="Spatafora J."/>
            <person name="Crous P."/>
            <person name="Grigoriev I."/>
        </authorList>
    </citation>
    <scope>NUCLEOTIDE SEQUENCE</scope>
    <source>
        <strain evidence="7">CBS 130266</strain>
    </source>
</reference>
<dbReference type="FunFam" id="3.50.30.30:FF:000029">
    <property type="entry name" value="Glutamate carboxypeptidase Tre2, putative"/>
    <property type="match status" value="1"/>
</dbReference>
<evidence type="ECO:0000256" key="1">
    <source>
        <dbReference type="ARBA" id="ARBA00005634"/>
    </source>
</evidence>
<dbReference type="SUPFAM" id="SSF52025">
    <property type="entry name" value="PA domain"/>
    <property type="match status" value="1"/>
</dbReference>
<evidence type="ECO:0000313" key="7">
    <source>
        <dbReference type="EMBL" id="KAF2432389.1"/>
    </source>
</evidence>
<evidence type="ECO:0000256" key="2">
    <source>
        <dbReference type="SAM" id="MobiDB-lite"/>
    </source>
</evidence>
<dbReference type="InterPro" id="IPR046450">
    <property type="entry name" value="PA_dom_sf"/>
</dbReference>
<dbReference type="Pfam" id="PF02225">
    <property type="entry name" value="PA"/>
    <property type="match status" value="1"/>
</dbReference>
<comment type="caution">
    <text evidence="7">The sequence shown here is derived from an EMBL/GenBank/DDBJ whole genome shotgun (WGS) entry which is preliminary data.</text>
</comment>
<evidence type="ECO:0000259" key="6">
    <source>
        <dbReference type="Pfam" id="PF04389"/>
    </source>
</evidence>
<comment type="similarity">
    <text evidence="1">Belongs to the peptidase M28 family. M28B subfamily.</text>
</comment>
<keyword evidence="8" id="KW-1185">Reference proteome</keyword>
<feature type="region of interest" description="Disordered" evidence="2">
    <location>
        <begin position="1"/>
        <end position="81"/>
    </location>
</feature>
<dbReference type="InterPro" id="IPR003137">
    <property type="entry name" value="PA_domain"/>
</dbReference>
<keyword evidence="3" id="KW-0812">Transmembrane</keyword>